<name>A0A1W1X7A7_9BACT</name>
<proteinExistence type="predicted"/>
<reference evidence="2 3" key="1">
    <citation type="submission" date="2017-04" db="EMBL/GenBank/DDBJ databases">
        <authorList>
            <person name="Afonso C.L."/>
            <person name="Miller P.J."/>
            <person name="Scott M.A."/>
            <person name="Spackman E."/>
            <person name="Goraichik I."/>
            <person name="Dimitrov K.M."/>
            <person name="Suarez D.L."/>
            <person name="Swayne D.E."/>
        </authorList>
    </citation>
    <scope>NUCLEOTIDE SEQUENCE [LARGE SCALE GENOMIC DNA]</scope>
    <source>
        <strain evidence="2 3">DSM 13146</strain>
    </source>
</reference>
<dbReference type="EMBL" id="FWXF01000002">
    <property type="protein sequence ID" value="SMC19391.1"/>
    <property type="molecule type" value="Genomic_DNA"/>
</dbReference>
<dbReference type="RefSeq" id="WP_084056253.1">
    <property type="nucleotide sequence ID" value="NZ_FWXF01000002.1"/>
</dbReference>
<organism evidence="2 3">
    <name type="scientific">Desulfacinum hydrothermale DSM 13146</name>
    <dbReference type="NCBI Taxonomy" id="1121390"/>
    <lineage>
        <taxon>Bacteria</taxon>
        <taxon>Pseudomonadati</taxon>
        <taxon>Thermodesulfobacteriota</taxon>
        <taxon>Syntrophobacteria</taxon>
        <taxon>Syntrophobacterales</taxon>
        <taxon>Syntrophobacteraceae</taxon>
        <taxon>Desulfacinum</taxon>
    </lineage>
</organism>
<dbReference type="STRING" id="1121390.SAMN02746041_00664"/>
<accession>A0A1W1X7A7</accession>
<evidence type="ECO:0000313" key="2">
    <source>
        <dbReference type="EMBL" id="SMC19391.1"/>
    </source>
</evidence>
<sequence>MDSVRMAPVTWNPERTADSVDHQKKRLRQACRDFESLLNAHMFKSMRRGILRAERPEHAQSLYEAMFDEALAKECAEQGAVGLGDLLYRQLEPLIEASSASPATGSTPKET</sequence>
<evidence type="ECO:0000313" key="3">
    <source>
        <dbReference type="Proteomes" id="UP000192783"/>
    </source>
</evidence>
<keyword evidence="3" id="KW-1185">Reference proteome</keyword>
<feature type="domain" description="Flagellar protein FlgJ N-terminal" evidence="1">
    <location>
        <begin position="44"/>
        <end position="90"/>
    </location>
</feature>
<dbReference type="Proteomes" id="UP000192783">
    <property type="component" value="Unassembled WGS sequence"/>
</dbReference>
<dbReference type="OrthoDB" id="9796740at2"/>
<dbReference type="InterPro" id="IPR019301">
    <property type="entry name" value="Flagellar_prot_FlgJ_N"/>
</dbReference>
<protein>
    <submittedName>
        <fullName evidence="2">Rod binding protein</fullName>
    </submittedName>
</protein>
<gene>
    <name evidence="2" type="ORF">SAMN02746041_00664</name>
</gene>
<dbReference type="Pfam" id="PF10135">
    <property type="entry name" value="Rod-binding"/>
    <property type="match status" value="1"/>
</dbReference>
<evidence type="ECO:0000259" key="1">
    <source>
        <dbReference type="Pfam" id="PF10135"/>
    </source>
</evidence>
<dbReference type="AlphaFoldDB" id="A0A1W1X7A7"/>